<dbReference type="EMBL" id="JAGSXJ010000012">
    <property type="protein sequence ID" value="KAH6686666.1"/>
    <property type="molecule type" value="Genomic_DNA"/>
</dbReference>
<dbReference type="OrthoDB" id="610608at2759"/>
<protein>
    <submittedName>
        <fullName evidence="2">Uncharacterized protein</fullName>
    </submittedName>
</protein>
<reference evidence="2" key="1">
    <citation type="journal article" date="2021" name="Nat. Commun.">
        <title>Genetic determinants of endophytism in the Arabidopsis root mycobiome.</title>
        <authorList>
            <person name="Mesny F."/>
            <person name="Miyauchi S."/>
            <person name="Thiergart T."/>
            <person name="Pickel B."/>
            <person name="Atanasova L."/>
            <person name="Karlsson M."/>
            <person name="Huettel B."/>
            <person name="Barry K.W."/>
            <person name="Haridas S."/>
            <person name="Chen C."/>
            <person name="Bauer D."/>
            <person name="Andreopoulos W."/>
            <person name="Pangilinan J."/>
            <person name="LaButti K."/>
            <person name="Riley R."/>
            <person name="Lipzen A."/>
            <person name="Clum A."/>
            <person name="Drula E."/>
            <person name="Henrissat B."/>
            <person name="Kohler A."/>
            <person name="Grigoriev I.V."/>
            <person name="Martin F.M."/>
            <person name="Hacquard S."/>
        </authorList>
    </citation>
    <scope>NUCLEOTIDE SEQUENCE</scope>
    <source>
        <strain evidence="2">MPI-SDFR-AT-0117</strain>
    </source>
</reference>
<feature type="region of interest" description="Disordered" evidence="1">
    <location>
        <begin position="1"/>
        <end position="156"/>
    </location>
</feature>
<comment type="caution">
    <text evidence="2">The sequence shown here is derived from an EMBL/GenBank/DDBJ whole genome shotgun (WGS) entry which is preliminary data.</text>
</comment>
<accession>A0A9P8VCE2</accession>
<feature type="compositionally biased region" description="Basic and acidic residues" evidence="1">
    <location>
        <begin position="132"/>
        <end position="156"/>
    </location>
</feature>
<organism evidence="2 3">
    <name type="scientific">Plectosphaerella plurivora</name>
    <dbReference type="NCBI Taxonomy" id="936078"/>
    <lineage>
        <taxon>Eukaryota</taxon>
        <taxon>Fungi</taxon>
        <taxon>Dikarya</taxon>
        <taxon>Ascomycota</taxon>
        <taxon>Pezizomycotina</taxon>
        <taxon>Sordariomycetes</taxon>
        <taxon>Hypocreomycetidae</taxon>
        <taxon>Glomerellales</taxon>
        <taxon>Plectosphaerellaceae</taxon>
        <taxon>Plectosphaerella</taxon>
    </lineage>
</organism>
<dbReference type="Proteomes" id="UP000770015">
    <property type="component" value="Unassembled WGS sequence"/>
</dbReference>
<feature type="compositionally biased region" description="Acidic residues" evidence="1">
    <location>
        <begin position="201"/>
        <end position="215"/>
    </location>
</feature>
<gene>
    <name evidence="2" type="ORF">F5X68DRAFT_240114</name>
</gene>
<sequence>MPDHPMVPHGSQLRVHREIKPRGSDLHAPKPPSPPSMQHDSHDIEEADLFSTMSSKDSTAAHGSVFSKHPAHQQQSTSRSTTPDAPDQEQSVRIANNLLTGIGVSHEDRPHRDYSRPVMTHRSPRHTPALCKKSEDSDRSADSSDTEIDHDLEADADRALSEWYGIRLRELPRPIRVVHLFEEVKEKCTEILEVEGFGIFLDDDDTPTPEEDEQPAQDGSAGSAPTGNPGFSTTLGHSSATPKGKRRCGEAQDDGEDAQDSADHPEKTPSRARGPYKKHRNPEDFSCPYRKRNPLRFNVSEFESCANRSYETISLLKLVKSYKARNRL</sequence>
<name>A0A9P8VCE2_9PEZI</name>
<feature type="compositionally biased region" description="Polar residues" evidence="1">
    <location>
        <begin position="223"/>
        <end position="241"/>
    </location>
</feature>
<feature type="region of interest" description="Disordered" evidence="1">
    <location>
        <begin position="200"/>
        <end position="290"/>
    </location>
</feature>
<feature type="compositionally biased region" description="Acidic residues" evidence="1">
    <location>
        <begin position="251"/>
        <end position="260"/>
    </location>
</feature>
<evidence type="ECO:0000256" key="1">
    <source>
        <dbReference type="SAM" id="MobiDB-lite"/>
    </source>
</evidence>
<dbReference type="AlphaFoldDB" id="A0A9P8VCE2"/>
<evidence type="ECO:0000313" key="3">
    <source>
        <dbReference type="Proteomes" id="UP000770015"/>
    </source>
</evidence>
<feature type="compositionally biased region" description="Basic and acidic residues" evidence="1">
    <location>
        <begin position="105"/>
        <end position="115"/>
    </location>
</feature>
<keyword evidence="3" id="KW-1185">Reference proteome</keyword>
<evidence type="ECO:0000313" key="2">
    <source>
        <dbReference type="EMBL" id="KAH6686666.1"/>
    </source>
</evidence>
<proteinExistence type="predicted"/>
<feature type="compositionally biased region" description="Polar residues" evidence="1">
    <location>
        <begin position="72"/>
        <end position="99"/>
    </location>
</feature>
<feature type="compositionally biased region" description="Basic and acidic residues" evidence="1">
    <location>
        <begin position="15"/>
        <end position="28"/>
    </location>
</feature>